<protein>
    <submittedName>
        <fullName evidence="1">Uncharacterized protein</fullName>
    </submittedName>
</protein>
<name>A0A840NZ70_9HYPH</name>
<feature type="non-terminal residue" evidence="1">
    <location>
        <position position="42"/>
    </location>
</feature>
<comment type="caution">
    <text evidence="1">The sequence shown here is derived from an EMBL/GenBank/DDBJ whole genome shotgun (WGS) entry which is preliminary data.</text>
</comment>
<keyword evidence="2" id="KW-1185">Reference proteome</keyword>
<sequence length="42" mass="4892">MSKKYQLTNEVKQIENKFKQITTLYRIQALKDFSDVKAGDLG</sequence>
<reference evidence="1 2" key="1">
    <citation type="submission" date="2020-08" db="EMBL/GenBank/DDBJ databases">
        <title>Genomic Encyclopedia of Type Strains, Phase IV (KMG-IV): sequencing the most valuable type-strain genomes for metagenomic binning, comparative biology and taxonomic classification.</title>
        <authorList>
            <person name="Goeker M."/>
        </authorList>
    </citation>
    <scope>NUCLEOTIDE SEQUENCE [LARGE SCALE GENOMIC DNA]</scope>
    <source>
        <strain evidence="1 2">DSM 28538</strain>
    </source>
</reference>
<dbReference type="AlphaFoldDB" id="A0A840NZ70"/>
<accession>A0A840NZ70</accession>
<evidence type="ECO:0000313" key="2">
    <source>
        <dbReference type="Proteomes" id="UP000561417"/>
    </source>
</evidence>
<proteinExistence type="predicted"/>
<dbReference type="EMBL" id="JACHIM010000034">
    <property type="protein sequence ID" value="MBB5074549.1"/>
    <property type="molecule type" value="Genomic_DNA"/>
</dbReference>
<gene>
    <name evidence="1" type="ORF">HNQ69_001701</name>
</gene>
<evidence type="ECO:0000313" key="1">
    <source>
        <dbReference type="EMBL" id="MBB5074549.1"/>
    </source>
</evidence>
<organism evidence="1 2">
    <name type="scientific">Bartonella callosciuri</name>
    <dbReference type="NCBI Taxonomy" id="686223"/>
    <lineage>
        <taxon>Bacteria</taxon>
        <taxon>Pseudomonadati</taxon>
        <taxon>Pseudomonadota</taxon>
        <taxon>Alphaproteobacteria</taxon>
        <taxon>Hyphomicrobiales</taxon>
        <taxon>Bartonellaceae</taxon>
        <taxon>Bartonella</taxon>
    </lineage>
</organism>
<dbReference type="Proteomes" id="UP000561417">
    <property type="component" value="Unassembled WGS sequence"/>
</dbReference>